<feature type="compositionally biased region" description="Low complexity" evidence="2">
    <location>
        <begin position="122"/>
        <end position="133"/>
    </location>
</feature>
<dbReference type="VEuPathDB" id="ToxoDB:LOC34618912"/>
<proteinExistence type="predicted"/>
<sequence>MAGASWSSERRSREAAFYKRNKETSMGPRRGPPGGLRDLGTPDTPCCAPDCTPPASSRVESSRKRSSGIDSRKRECEVSDSECSKENVGNSNNTESGGLEQSSKRLFGKEKDQRPTKLQRASSGNHSNGGNSSRKGDETGVESVVPRVHRELRCLIPSVPLKSRRTSSYAPKWSLREKLDLLLKMGIVATTKVNESEEVHTLSICGQFAEENHLAMMQDSDRVSYYRKAMNWTGDPSSARRKLVEGRRVLEIGTGPFSLLSVNAVAAGAAHVVALEASRPSHSRAKKFVEAIGMSQKIDVIHGYSKRIPTEVFKDPQIIIHEIIGDFASQEGPEGGLRAHLIQPILCVVPSNTKIDGVADAVSDIQERTGCLPLSIPFGAETLICPASLPEPEHFLYPAHSYEGRSILSPRRILLQSVRLNTTHLLLSEGFQPFETLKFQEPMAKQMEQRKTLSFVIHKPGHMAGLLVVIKIEIYPGQFFGTFRNGETDSWYTSLVLLPEEIEVETGDNITVETLANMRNYSRVSGSKQSQKTAGKAETSILVSKPTYTFTISVFRPSFSCRKPLKAFKPIVVSFEEQAPVLSGATRKYADKR</sequence>
<dbReference type="EMBL" id="JROU02001983">
    <property type="protein sequence ID" value="OEH74645.1"/>
    <property type="molecule type" value="Genomic_DNA"/>
</dbReference>
<dbReference type="SUPFAM" id="SSF53335">
    <property type="entry name" value="S-adenosyl-L-methionine-dependent methyltransferases"/>
    <property type="match status" value="1"/>
</dbReference>
<dbReference type="VEuPathDB" id="ToxoDB:cyc_02000"/>
<dbReference type="InterPro" id="IPR029063">
    <property type="entry name" value="SAM-dependent_MTases_sf"/>
</dbReference>
<feature type="compositionally biased region" description="Low complexity" evidence="2">
    <location>
        <begin position="35"/>
        <end position="47"/>
    </location>
</feature>
<evidence type="ECO:0000313" key="3">
    <source>
        <dbReference type="EMBL" id="OEH74645.1"/>
    </source>
</evidence>
<feature type="compositionally biased region" description="Basic and acidic residues" evidence="2">
    <location>
        <begin position="70"/>
        <end position="85"/>
    </location>
</feature>
<accession>A0A1D3CTZ4</accession>
<dbReference type="PANTHER" id="PTHR11006">
    <property type="entry name" value="PROTEIN ARGININE N-METHYLTRANSFERASE"/>
    <property type="match status" value="1"/>
</dbReference>
<feature type="compositionally biased region" description="Basic and acidic residues" evidence="2">
    <location>
        <begin position="8"/>
        <end position="23"/>
    </location>
</feature>
<gene>
    <name evidence="3" type="ORF">cyc_02000</name>
</gene>
<comment type="caution">
    <text evidence="3">The sequence shown here is derived from an EMBL/GenBank/DDBJ whole genome shotgun (WGS) entry which is preliminary data.</text>
</comment>
<dbReference type="PANTHER" id="PTHR11006:SF53">
    <property type="entry name" value="PROTEIN ARGININE N-METHYLTRANSFERASE 3"/>
    <property type="match status" value="1"/>
</dbReference>
<evidence type="ECO:0000313" key="4">
    <source>
        <dbReference type="Proteomes" id="UP000095192"/>
    </source>
</evidence>
<dbReference type="GO" id="GO:0042054">
    <property type="term" value="F:histone methyltransferase activity"/>
    <property type="evidence" value="ECO:0007669"/>
    <property type="project" value="TreeGrafter"/>
</dbReference>
<keyword evidence="1" id="KW-0949">S-adenosyl-L-methionine</keyword>
<dbReference type="GO" id="GO:0016274">
    <property type="term" value="F:protein-arginine N-methyltransferase activity"/>
    <property type="evidence" value="ECO:0007669"/>
    <property type="project" value="InterPro"/>
</dbReference>
<reference evidence="3 4" key="1">
    <citation type="journal article" date="2016" name="BMC Genomics">
        <title>Comparative genomics reveals Cyclospora cayetanensis possesses coccidia-like metabolism and invasion components but unique surface antigens.</title>
        <authorList>
            <person name="Liu S."/>
            <person name="Wang L."/>
            <person name="Zheng H."/>
            <person name="Xu Z."/>
            <person name="Roellig D.M."/>
            <person name="Li N."/>
            <person name="Frace M.A."/>
            <person name="Tang K."/>
            <person name="Arrowood M.J."/>
            <person name="Moss D.M."/>
            <person name="Zhang L."/>
            <person name="Feng Y."/>
            <person name="Xiao L."/>
        </authorList>
    </citation>
    <scope>NUCLEOTIDE SEQUENCE [LARGE SCALE GENOMIC DNA]</scope>
    <source>
        <strain evidence="3 4">CHN_HEN01</strain>
    </source>
</reference>
<dbReference type="InParanoid" id="A0A1D3CTZ4"/>
<dbReference type="Proteomes" id="UP000095192">
    <property type="component" value="Unassembled WGS sequence"/>
</dbReference>
<evidence type="ECO:0000256" key="2">
    <source>
        <dbReference type="SAM" id="MobiDB-lite"/>
    </source>
</evidence>
<dbReference type="Gene3D" id="3.40.50.150">
    <property type="entry name" value="Vaccinia Virus protein VP39"/>
    <property type="match status" value="1"/>
</dbReference>
<organism evidence="3 4">
    <name type="scientific">Cyclospora cayetanensis</name>
    <dbReference type="NCBI Taxonomy" id="88456"/>
    <lineage>
        <taxon>Eukaryota</taxon>
        <taxon>Sar</taxon>
        <taxon>Alveolata</taxon>
        <taxon>Apicomplexa</taxon>
        <taxon>Conoidasida</taxon>
        <taxon>Coccidia</taxon>
        <taxon>Eucoccidiorida</taxon>
        <taxon>Eimeriorina</taxon>
        <taxon>Eimeriidae</taxon>
        <taxon>Cyclospora</taxon>
    </lineage>
</organism>
<dbReference type="InterPro" id="IPR025799">
    <property type="entry name" value="Arg_MeTrfase"/>
</dbReference>
<feature type="compositionally biased region" description="Polar residues" evidence="2">
    <location>
        <begin position="87"/>
        <end position="101"/>
    </location>
</feature>
<dbReference type="GO" id="GO:0005634">
    <property type="term" value="C:nucleus"/>
    <property type="evidence" value="ECO:0007669"/>
    <property type="project" value="TreeGrafter"/>
</dbReference>
<keyword evidence="4" id="KW-1185">Reference proteome</keyword>
<dbReference type="AlphaFoldDB" id="A0A1D3CTZ4"/>
<protein>
    <submittedName>
        <fullName evidence="3">Uncharacterized protein</fullName>
    </submittedName>
</protein>
<name>A0A1D3CTZ4_9EIME</name>
<evidence type="ECO:0000256" key="1">
    <source>
        <dbReference type="ARBA" id="ARBA00022691"/>
    </source>
</evidence>
<feature type="region of interest" description="Disordered" evidence="2">
    <location>
        <begin position="1"/>
        <end position="144"/>
    </location>
</feature>